<keyword evidence="1" id="KW-0812">Transmembrane</keyword>
<keyword evidence="1" id="KW-0472">Membrane</keyword>
<dbReference type="AlphaFoldDB" id="A0A0D1KH18"/>
<evidence type="ECO:0000256" key="1">
    <source>
        <dbReference type="SAM" id="Phobius"/>
    </source>
</evidence>
<dbReference type="Proteomes" id="UP000032247">
    <property type="component" value="Unassembled WGS sequence"/>
</dbReference>
<dbReference type="PATRIC" id="fig|1423.173.peg.4006"/>
<evidence type="ECO:0000313" key="2">
    <source>
        <dbReference type="EMBL" id="KIU05472.1"/>
    </source>
</evidence>
<accession>A0A0D1KH18</accession>
<dbReference type="EMBL" id="JXBC01000013">
    <property type="protein sequence ID" value="KIU05472.1"/>
    <property type="molecule type" value="Genomic_DNA"/>
</dbReference>
<proteinExistence type="predicted"/>
<keyword evidence="1" id="KW-1133">Transmembrane helix</keyword>
<sequence>MFFDFLTFFILSIFIITIPDPCFQIYYMVFDTFYHFLSSFISL</sequence>
<name>A0A0D1KH18_BACIU</name>
<evidence type="ECO:0000313" key="3">
    <source>
        <dbReference type="Proteomes" id="UP000032247"/>
    </source>
</evidence>
<organism evidence="2 3">
    <name type="scientific">Bacillus subtilis</name>
    <dbReference type="NCBI Taxonomy" id="1423"/>
    <lineage>
        <taxon>Bacteria</taxon>
        <taxon>Bacillati</taxon>
        <taxon>Bacillota</taxon>
        <taxon>Bacilli</taxon>
        <taxon>Bacillales</taxon>
        <taxon>Bacillaceae</taxon>
        <taxon>Bacillus</taxon>
    </lineage>
</organism>
<gene>
    <name evidence="2" type="ORF">SC09_contig4orf00269</name>
</gene>
<comment type="caution">
    <text evidence="2">The sequence shown here is derived from an EMBL/GenBank/DDBJ whole genome shotgun (WGS) entry which is preliminary data.</text>
</comment>
<reference evidence="2 3" key="1">
    <citation type="submission" date="2014-12" db="EMBL/GenBank/DDBJ databases">
        <title>Comparative genome analysis of Bacillus coagulans HM-08, Clostridium butyricum HM-68, Bacillus subtilis HM-66 and Bacillus licheniformis BL-09.</title>
        <authorList>
            <person name="Zhang H."/>
        </authorList>
    </citation>
    <scope>NUCLEOTIDE SEQUENCE [LARGE SCALE GENOMIC DNA]</scope>
    <source>
        <strain evidence="2 3">HM-66</strain>
    </source>
</reference>
<feature type="transmembrane region" description="Helical" evidence="1">
    <location>
        <begin position="6"/>
        <end position="29"/>
    </location>
</feature>
<protein>
    <submittedName>
        <fullName evidence="2">Uncharacterized protein</fullName>
    </submittedName>
</protein>